<keyword evidence="2" id="KW-1185">Reference proteome</keyword>
<dbReference type="EMBL" id="AP018176">
    <property type="protein sequence ID" value="BAY20159.1"/>
    <property type="molecule type" value="Genomic_DNA"/>
</dbReference>
<evidence type="ECO:0000313" key="1">
    <source>
        <dbReference type="EMBL" id="BAY20159.1"/>
    </source>
</evidence>
<reference evidence="1 2" key="1">
    <citation type="submission" date="2017-06" db="EMBL/GenBank/DDBJ databases">
        <title>Genome sequencing of cyanobaciteial culture collection at National Institute for Environmental Studies (NIES).</title>
        <authorList>
            <person name="Hirose Y."/>
            <person name="Shimura Y."/>
            <person name="Fujisawa T."/>
            <person name="Nakamura Y."/>
            <person name="Kawachi M."/>
        </authorList>
    </citation>
    <scope>NUCLEOTIDE SEQUENCE [LARGE SCALE GENOMIC DNA]</scope>
    <source>
        <strain evidence="1 2">NIES-21</strain>
        <plasmid evidence="2">Plasmid2 dna</plasmid>
    </source>
</reference>
<name>A0A1Z4GRN5_9CYAN</name>
<evidence type="ECO:0000313" key="2">
    <source>
        <dbReference type="Proteomes" id="UP000218287"/>
    </source>
</evidence>
<proteinExistence type="predicted"/>
<sequence length="59" mass="6709">MNSQDPTANNTSEQPHVIVVDEFAAISKSLEEHSQRQEILEKIQEYQSQVLRAARTKKG</sequence>
<gene>
    <name evidence="1" type="ORF">NIES21_60290</name>
</gene>
<dbReference type="AlphaFoldDB" id="A0A1Z4GRN5"/>
<organism evidence="1 2">
    <name type="scientific">Anabaenopsis circularis NIES-21</name>
    <dbReference type="NCBI Taxonomy" id="1085406"/>
    <lineage>
        <taxon>Bacteria</taxon>
        <taxon>Bacillati</taxon>
        <taxon>Cyanobacteriota</taxon>
        <taxon>Cyanophyceae</taxon>
        <taxon>Nostocales</taxon>
        <taxon>Nodulariaceae</taxon>
        <taxon>Anabaenopsis</taxon>
    </lineage>
</organism>
<accession>A0A1Z4GRN5</accession>
<dbReference type="OrthoDB" id="517120at2"/>
<geneLocation type="plasmid" evidence="2">
    <name>Plasmid2 dna</name>
</geneLocation>
<keyword evidence="1" id="KW-0614">Plasmid</keyword>
<protein>
    <submittedName>
        <fullName evidence="1">Uncharacterized protein</fullName>
    </submittedName>
</protein>
<dbReference type="Proteomes" id="UP000218287">
    <property type="component" value="Plasmid Plasmid2 dna"/>
</dbReference>